<dbReference type="Gene3D" id="2.60.120.380">
    <property type="match status" value="1"/>
</dbReference>
<feature type="domain" description="Secretion system C-terminal sorting" evidence="5">
    <location>
        <begin position="812"/>
        <end position="884"/>
    </location>
</feature>
<evidence type="ECO:0000259" key="4">
    <source>
        <dbReference type="Pfam" id="PF00082"/>
    </source>
</evidence>
<name>A0A4Z0PIR5_9BACT</name>
<dbReference type="AlphaFoldDB" id="A0A4Z0PIR5"/>
<protein>
    <submittedName>
        <fullName evidence="6">T9SS type A sorting domain-containing protein</fullName>
    </submittedName>
</protein>
<dbReference type="InterPro" id="IPR036852">
    <property type="entry name" value="Peptidase_S8/S53_dom_sf"/>
</dbReference>
<dbReference type="PANTHER" id="PTHR43399">
    <property type="entry name" value="SUBTILISIN-RELATED"/>
    <property type="match status" value="1"/>
</dbReference>
<dbReference type="RefSeq" id="WP_135498620.1">
    <property type="nucleotide sequence ID" value="NZ_SRLD01000031.1"/>
</dbReference>
<dbReference type="OrthoDB" id="9792152at2"/>
<dbReference type="GO" id="GO:0004252">
    <property type="term" value="F:serine-type endopeptidase activity"/>
    <property type="evidence" value="ECO:0007669"/>
    <property type="project" value="InterPro"/>
</dbReference>
<dbReference type="InterPro" id="IPR034058">
    <property type="entry name" value="TagA/B/C/D_pept_dom"/>
</dbReference>
<keyword evidence="3" id="KW-0732">Signal</keyword>
<dbReference type="InterPro" id="IPR051048">
    <property type="entry name" value="Peptidase_S8/S53_subtilisin"/>
</dbReference>
<reference evidence="6 7" key="1">
    <citation type="submission" date="2019-04" db="EMBL/GenBank/DDBJ databases">
        <authorList>
            <person name="Feng G."/>
            <person name="Zhang J."/>
            <person name="Zhu H."/>
        </authorList>
    </citation>
    <scope>NUCLEOTIDE SEQUENCE [LARGE SCALE GENOMIC DNA]</scope>
    <source>
        <strain evidence="6 7">JCM 17223</strain>
    </source>
</reference>
<evidence type="ECO:0000256" key="2">
    <source>
        <dbReference type="PROSITE-ProRule" id="PRU01240"/>
    </source>
</evidence>
<comment type="caution">
    <text evidence="2">Lacks conserved residue(s) required for the propagation of feature annotation.</text>
</comment>
<evidence type="ECO:0000256" key="3">
    <source>
        <dbReference type="SAM" id="SignalP"/>
    </source>
</evidence>
<dbReference type="Proteomes" id="UP000297739">
    <property type="component" value="Unassembled WGS sequence"/>
</dbReference>
<dbReference type="InterPro" id="IPR008979">
    <property type="entry name" value="Galactose-bd-like_sf"/>
</dbReference>
<comment type="similarity">
    <text evidence="1 2">Belongs to the peptidase S8 family.</text>
</comment>
<evidence type="ECO:0000313" key="6">
    <source>
        <dbReference type="EMBL" id="TGE14676.1"/>
    </source>
</evidence>
<dbReference type="InterPro" id="IPR000209">
    <property type="entry name" value="Peptidase_S8/S53_dom"/>
</dbReference>
<keyword evidence="7" id="KW-1185">Reference proteome</keyword>
<organism evidence="6 7">
    <name type="scientific">Hymenobacter elongatus</name>
    <dbReference type="NCBI Taxonomy" id="877208"/>
    <lineage>
        <taxon>Bacteria</taxon>
        <taxon>Pseudomonadati</taxon>
        <taxon>Bacteroidota</taxon>
        <taxon>Cytophagia</taxon>
        <taxon>Cytophagales</taxon>
        <taxon>Hymenobacteraceae</taxon>
        <taxon>Hymenobacter</taxon>
    </lineage>
</organism>
<dbReference type="NCBIfam" id="TIGR04183">
    <property type="entry name" value="Por_Secre_tail"/>
    <property type="match status" value="1"/>
</dbReference>
<comment type="caution">
    <text evidence="6">The sequence shown here is derived from an EMBL/GenBank/DDBJ whole genome shotgun (WGS) entry which is preliminary data.</text>
</comment>
<evidence type="ECO:0000313" key="7">
    <source>
        <dbReference type="Proteomes" id="UP000297739"/>
    </source>
</evidence>
<feature type="signal peptide" evidence="3">
    <location>
        <begin position="1"/>
        <end position="30"/>
    </location>
</feature>
<evidence type="ECO:0000256" key="1">
    <source>
        <dbReference type="ARBA" id="ARBA00011073"/>
    </source>
</evidence>
<dbReference type="PANTHER" id="PTHR43399:SF4">
    <property type="entry name" value="CELL WALL-ASSOCIATED PROTEASE"/>
    <property type="match status" value="1"/>
</dbReference>
<dbReference type="SUPFAM" id="SSF52743">
    <property type="entry name" value="Subtilisin-like"/>
    <property type="match status" value="1"/>
</dbReference>
<evidence type="ECO:0000259" key="5">
    <source>
        <dbReference type="Pfam" id="PF18962"/>
    </source>
</evidence>
<gene>
    <name evidence="6" type="ORF">E5J99_14935</name>
</gene>
<dbReference type="SUPFAM" id="SSF49785">
    <property type="entry name" value="Galactose-binding domain-like"/>
    <property type="match status" value="1"/>
</dbReference>
<dbReference type="Gene3D" id="3.40.50.200">
    <property type="entry name" value="Peptidase S8/S53 domain"/>
    <property type="match status" value="1"/>
</dbReference>
<dbReference type="EMBL" id="SRLD01000031">
    <property type="protein sequence ID" value="TGE14676.1"/>
    <property type="molecule type" value="Genomic_DNA"/>
</dbReference>
<dbReference type="GO" id="GO:0006508">
    <property type="term" value="P:proteolysis"/>
    <property type="evidence" value="ECO:0007669"/>
    <property type="project" value="InterPro"/>
</dbReference>
<proteinExistence type="inferred from homology"/>
<accession>A0A4Z0PIR5</accession>
<dbReference type="CDD" id="cd04842">
    <property type="entry name" value="Peptidases_S8_Kp43_protease"/>
    <property type="match status" value="1"/>
</dbReference>
<dbReference type="InterPro" id="IPR026444">
    <property type="entry name" value="Secre_tail"/>
</dbReference>
<dbReference type="Pfam" id="PF00082">
    <property type="entry name" value="Peptidase_S8"/>
    <property type="match status" value="1"/>
</dbReference>
<feature type="chain" id="PRO_5021498309" evidence="3">
    <location>
        <begin position="31"/>
        <end position="885"/>
    </location>
</feature>
<feature type="domain" description="Peptidase S8/S53" evidence="4">
    <location>
        <begin position="149"/>
        <end position="397"/>
    </location>
</feature>
<dbReference type="Pfam" id="PF18962">
    <property type="entry name" value="Por_Secre_tail"/>
    <property type="match status" value="1"/>
</dbReference>
<sequence>MRHFARVFRYSTVLSGIVCVGALLSLPNDAAAQQAKPLNRKVAPALVDGPSEAITQTVRVSLREKDAFLAWMHRTLPGTTIRAVPEAPTQILLLENLTADQIQLVSASPWVNFVDVAHRRAHEERQLNQSDLTVNKIATVHTRFPQLAGQGLTISIKEDAFDPADIDFKDRVVASDLFTTTFSPHATAVATLAGGSGNSAPSGKGVAWQARLATSSFKSLFPDDGATLAQTGVSVQNHSYGVAAIENYYGLESQAYDQQIRQYPGLLHVFSSGNVGTQTSTTGRYAGIPKVANLTGQFKTSKNTLTIGATDELGQLAPLSSRGPAYDGRIKPELVAYGAGGTSEAAALVSGTGALVQQAYQARNSGSLPPVALVKAVLLNSADDTGRPGVDFETGFGQADAVGAVQTIRDQRFFQGSAAQNSTRTYSITVPAGQQELKVTVAWTDPEASPTAAQALVHDLDMELVHVGSGQRWQPWVLSTYPHADSLVQLPKRRPDHLNPVEQISIAIPAAGSYEIRVRGAVVGAVAQPFGVAYEYSAGFEWTRPGETTNLRPGTTNFLRWNWSGAATATGQLEYQPLGTQKWRILQANLPLARTNFSWAVPDTTTLARVRMVTSNATFLSDTFLIAQPQTPTVGYACEEDALILWKRIPGAQQYQVYQLSQTYLQPYLLTADTALLLNKAQMQVRYYAVAPVFGKITGERGNTIEFTEQGTACYIKSFLPRTIVTDTVLFDLEVGTLYGLKSVTLERLTPGGAIAIQTIIPVQELVMTFLDPTPVLGRNEYRVRLDLADGRVLYSQPEEVQVTRLDELQAYPNPIVAGETLRVLLAESPNARIQLYDMTGRLLRETIESGAIKEVSTTGLAKGMYLLRVRTESSTTLTTRVVIL</sequence>
<dbReference type="PROSITE" id="PS51892">
    <property type="entry name" value="SUBTILASE"/>
    <property type="match status" value="1"/>
</dbReference>